<dbReference type="Pfam" id="PF09202">
    <property type="entry name" value="Rio2_N"/>
    <property type="match status" value="1"/>
</dbReference>
<reference evidence="15 16" key="1">
    <citation type="journal article" date="2015" name="Mol. Biochem. Parasitol.">
        <title>Identification of polymorphic genes for use in assemblage B genotyping assays through comparative genomics of multiple assemblage B Giardia duodenalis isolates.</title>
        <authorList>
            <person name="Wielinga C."/>
            <person name="Thompson R.C."/>
            <person name="Monis P."/>
            <person name="Ryan U."/>
        </authorList>
    </citation>
    <scope>NUCLEOTIDE SEQUENCE [LARGE SCALE GENOMIC DNA]</scope>
    <source>
        <strain evidence="15 16">BAH15c1</strain>
    </source>
</reference>
<feature type="region of interest" description="Disordered" evidence="13">
    <location>
        <begin position="326"/>
        <end position="369"/>
    </location>
</feature>
<feature type="compositionally biased region" description="Basic and acidic residues" evidence="13">
    <location>
        <begin position="394"/>
        <end position="407"/>
    </location>
</feature>
<evidence type="ECO:0000256" key="5">
    <source>
        <dbReference type="ARBA" id="ARBA00022679"/>
    </source>
</evidence>
<dbReference type="GO" id="GO:0005524">
    <property type="term" value="F:ATP binding"/>
    <property type="evidence" value="ECO:0007669"/>
    <property type="project" value="UniProtKB-KW"/>
</dbReference>
<evidence type="ECO:0000313" key="15">
    <source>
        <dbReference type="EMBL" id="KWX11355.1"/>
    </source>
</evidence>
<evidence type="ECO:0000256" key="1">
    <source>
        <dbReference type="ARBA" id="ARBA00001946"/>
    </source>
</evidence>
<dbReference type="GO" id="GO:0004674">
    <property type="term" value="F:protein serine/threonine kinase activity"/>
    <property type="evidence" value="ECO:0007669"/>
    <property type="project" value="UniProtKB-KW"/>
</dbReference>
<keyword evidence="7" id="KW-0547">Nucleotide-binding</keyword>
<comment type="similarity">
    <text evidence="2">Belongs to the protein kinase superfamily. RIO-type Ser/Thr kinase family.</text>
</comment>
<dbReference type="InterPro" id="IPR036388">
    <property type="entry name" value="WH-like_DNA-bd_sf"/>
</dbReference>
<dbReference type="GO" id="GO:0030688">
    <property type="term" value="C:preribosome, small subunit precursor"/>
    <property type="evidence" value="ECO:0007669"/>
    <property type="project" value="TreeGrafter"/>
</dbReference>
<dbReference type="SMART" id="SM00090">
    <property type="entry name" value="RIO"/>
    <property type="match status" value="1"/>
</dbReference>
<dbReference type="InterPro" id="IPR018934">
    <property type="entry name" value="RIO_dom"/>
</dbReference>
<evidence type="ECO:0000256" key="10">
    <source>
        <dbReference type="ARBA" id="ARBA00022842"/>
    </source>
</evidence>
<keyword evidence="5" id="KW-0808">Transferase</keyword>
<keyword evidence="6" id="KW-0479">Metal-binding</keyword>
<protein>
    <recommendedName>
        <fullName evidence="3">non-specific serine/threonine protein kinase</fullName>
        <ecNumber evidence="3">2.7.11.1</ecNumber>
    </recommendedName>
</protein>
<dbReference type="GO" id="GO:0005829">
    <property type="term" value="C:cytosol"/>
    <property type="evidence" value="ECO:0007669"/>
    <property type="project" value="TreeGrafter"/>
</dbReference>
<dbReference type="Gene3D" id="1.10.10.10">
    <property type="entry name" value="Winged helix-like DNA-binding domain superfamily/Winged helix DNA-binding domain"/>
    <property type="match status" value="1"/>
</dbReference>
<dbReference type="VEuPathDB" id="GiardiaDB:QR46_4678"/>
<keyword evidence="10" id="KW-0460">Magnesium</keyword>
<evidence type="ECO:0000256" key="3">
    <source>
        <dbReference type="ARBA" id="ARBA00012513"/>
    </source>
</evidence>
<accession>A0A132NMP4</accession>
<dbReference type="Pfam" id="PF01163">
    <property type="entry name" value="RIO1"/>
    <property type="match status" value="1"/>
</dbReference>
<proteinExistence type="inferred from homology"/>
<dbReference type="InterPro" id="IPR015285">
    <property type="entry name" value="RIO2_wHTH_N"/>
</dbReference>
<evidence type="ECO:0000256" key="7">
    <source>
        <dbReference type="ARBA" id="ARBA00022741"/>
    </source>
</evidence>
<evidence type="ECO:0000256" key="13">
    <source>
        <dbReference type="SAM" id="MobiDB-lite"/>
    </source>
</evidence>
<dbReference type="InterPro" id="IPR000687">
    <property type="entry name" value="RIO_kinase"/>
</dbReference>
<evidence type="ECO:0000256" key="8">
    <source>
        <dbReference type="ARBA" id="ARBA00022777"/>
    </source>
</evidence>
<dbReference type="Gene3D" id="3.30.200.20">
    <property type="entry name" value="Phosphorylase Kinase, domain 1"/>
    <property type="match status" value="1"/>
</dbReference>
<dbReference type="GO" id="GO:0030490">
    <property type="term" value="P:maturation of SSU-rRNA"/>
    <property type="evidence" value="ECO:0007669"/>
    <property type="project" value="TreeGrafter"/>
</dbReference>
<comment type="catalytic activity">
    <reaction evidence="11">
        <text>L-threonyl-[protein] + ATP = O-phospho-L-threonyl-[protein] + ADP + H(+)</text>
        <dbReference type="Rhea" id="RHEA:46608"/>
        <dbReference type="Rhea" id="RHEA-COMP:11060"/>
        <dbReference type="Rhea" id="RHEA-COMP:11605"/>
        <dbReference type="ChEBI" id="CHEBI:15378"/>
        <dbReference type="ChEBI" id="CHEBI:30013"/>
        <dbReference type="ChEBI" id="CHEBI:30616"/>
        <dbReference type="ChEBI" id="CHEBI:61977"/>
        <dbReference type="ChEBI" id="CHEBI:456216"/>
        <dbReference type="EC" id="2.7.11.1"/>
    </reaction>
</comment>
<dbReference type="Proteomes" id="UP000070089">
    <property type="component" value="Unassembled WGS sequence"/>
</dbReference>
<dbReference type="InterPro" id="IPR011009">
    <property type="entry name" value="Kinase-like_dom_sf"/>
</dbReference>
<evidence type="ECO:0000256" key="2">
    <source>
        <dbReference type="ARBA" id="ARBA00009196"/>
    </source>
</evidence>
<dbReference type="Gene3D" id="1.10.510.10">
    <property type="entry name" value="Transferase(Phosphotransferase) domain 1"/>
    <property type="match status" value="1"/>
</dbReference>
<gene>
    <name evidence="15" type="ORF">QR46_4678</name>
</gene>
<evidence type="ECO:0000259" key="14">
    <source>
        <dbReference type="SMART" id="SM00090"/>
    </source>
</evidence>
<evidence type="ECO:0000256" key="11">
    <source>
        <dbReference type="ARBA" id="ARBA00047899"/>
    </source>
</evidence>
<sequence>MPNLDVSYVDSLPPSYYRVLTAVEMGMKNHDYVPLNLIISLSGIRHGSIPHIVQELLKIKLISHIGAPVDGYALTYMGYDYLSLNVMKRRGIISAIGSRIGVGKEADVYMAMRPNGQYVVLKLHKLGRTSFKTAKTKRDYMGSRKSASWMYISRLAAVREFGFMVALKERSFPVPDPISINRHCVCMSYVEGIPMHAIKDIDMDAANMLARNIHLQMMQMLRYGIVHGDCNEFNAIVQTSDPENCTSENTRVVIIDFPQVIQSTAPEAEEQFNRDIASVESFFNRRFGASIMLPRYNEVMCQISEEESMDRRIDATETFVKEMVAKYDPDEEPDTKENIEDTNEYSNDTVDNDVETEQKPKGPKMKQAVDVRLAVQKQLRKEQWRRIQHQRQSKGTEKHRENYRHDL</sequence>
<dbReference type="SUPFAM" id="SSF46785">
    <property type="entry name" value="Winged helix' DNA-binding domain"/>
    <property type="match status" value="1"/>
</dbReference>
<evidence type="ECO:0000256" key="9">
    <source>
        <dbReference type="ARBA" id="ARBA00022840"/>
    </source>
</evidence>
<dbReference type="InterPro" id="IPR036390">
    <property type="entry name" value="WH_DNA-bd_sf"/>
</dbReference>
<feature type="domain" description="RIO kinase" evidence="14">
    <location>
        <begin position="66"/>
        <end position="305"/>
    </location>
</feature>
<dbReference type="InterPro" id="IPR030484">
    <property type="entry name" value="Rio2"/>
</dbReference>
<dbReference type="GO" id="GO:0046872">
    <property type="term" value="F:metal ion binding"/>
    <property type="evidence" value="ECO:0007669"/>
    <property type="project" value="UniProtKB-KW"/>
</dbReference>
<dbReference type="EC" id="2.7.11.1" evidence="3"/>
<dbReference type="CDD" id="cd05144">
    <property type="entry name" value="RIO2_C"/>
    <property type="match status" value="1"/>
</dbReference>
<dbReference type="FunFam" id="3.30.200.20:FF:000052">
    <property type="entry name" value="Serine/threonine-protein kinase RIO2"/>
    <property type="match status" value="1"/>
</dbReference>
<comment type="catalytic activity">
    <reaction evidence="12">
        <text>L-seryl-[protein] + ATP = O-phospho-L-seryl-[protein] + ADP + H(+)</text>
        <dbReference type="Rhea" id="RHEA:17989"/>
        <dbReference type="Rhea" id="RHEA-COMP:9863"/>
        <dbReference type="Rhea" id="RHEA-COMP:11604"/>
        <dbReference type="ChEBI" id="CHEBI:15378"/>
        <dbReference type="ChEBI" id="CHEBI:29999"/>
        <dbReference type="ChEBI" id="CHEBI:30616"/>
        <dbReference type="ChEBI" id="CHEBI:83421"/>
        <dbReference type="ChEBI" id="CHEBI:456216"/>
        <dbReference type="EC" id="2.7.11.1"/>
    </reaction>
</comment>
<dbReference type="AlphaFoldDB" id="A0A132NMP4"/>
<keyword evidence="9" id="KW-0067">ATP-binding</keyword>
<dbReference type="PANTHER" id="PTHR45852">
    <property type="entry name" value="SER/THR-PROTEIN KINASE RIO2"/>
    <property type="match status" value="1"/>
</dbReference>
<evidence type="ECO:0000256" key="6">
    <source>
        <dbReference type="ARBA" id="ARBA00022723"/>
    </source>
</evidence>
<feature type="region of interest" description="Disordered" evidence="13">
    <location>
        <begin position="382"/>
        <end position="407"/>
    </location>
</feature>
<dbReference type="GO" id="GO:0005634">
    <property type="term" value="C:nucleus"/>
    <property type="evidence" value="ECO:0007669"/>
    <property type="project" value="TreeGrafter"/>
</dbReference>
<dbReference type="SUPFAM" id="SSF56112">
    <property type="entry name" value="Protein kinase-like (PK-like)"/>
    <property type="match status" value="1"/>
</dbReference>
<dbReference type="OrthoDB" id="10258631at2759"/>
<dbReference type="PANTHER" id="PTHR45852:SF1">
    <property type="entry name" value="SERINE_THREONINE-PROTEIN KINASE RIO2"/>
    <property type="match status" value="1"/>
</dbReference>
<comment type="caution">
    <text evidence="15">The sequence shown here is derived from an EMBL/GenBank/DDBJ whole genome shotgun (WGS) entry which is preliminary data.</text>
</comment>
<organism evidence="15 16">
    <name type="scientific">Giardia duodenalis assemblage B</name>
    <dbReference type="NCBI Taxonomy" id="1394984"/>
    <lineage>
        <taxon>Eukaryota</taxon>
        <taxon>Metamonada</taxon>
        <taxon>Diplomonadida</taxon>
        <taxon>Hexamitidae</taxon>
        <taxon>Giardiinae</taxon>
        <taxon>Giardia</taxon>
    </lineage>
</organism>
<name>A0A132NMP4_GIAIN</name>
<evidence type="ECO:0000256" key="12">
    <source>
        <dbReference type="ARBA" id="ARBA00048679"/>
    </source>
</evidence>
<evidence type="ECO:0000313" key="16">
    <source>
        <dbReference type="Proteomes" id="UP000070089"/>
    </source>
</evidence>
<dbReference type="EMBL" id="JXTI01000200">
    <property type="protein sequence ID" value="KWX11355.1"/>
    <property type="molecule type" value="Genomic_DNA"/>
</dbReference>
<comment type="cofactor">
    <cofactor evidence="1">
        <name>Mg(2+)</name>
        <dbReference type="ChEBI" id="CHEBI:18420"/>
    </cofactor>
</comment>
<evidence type="ECO:0000256" key="4">
    <source>
        <dbReference type="ARBA" id="ARBA00022527"/>
    </source>
</evidence>
<keyword evidence="8 15" id="KW-0418">Kinase</keyword>
<keyword evidence="4 15" id="KW-0723">Serine/threonine-protein kinase</keyword>